<sequence length="251" mass="28319">MADHAQKLESVAALDGTIKVKVKDREEPYLVPAVVLALSSDVWKASLAGEFKESLTKELHLPDVSDSTFCILLEFLLPSAGADGVVTDANVYALTEVSVKYALAGLKSKCVKHLKAMYMNKRNVEKRLYPAFKFQEDTETSFFRDDLDKCKRYLMDNYIEQDACGILRKVQGLIQEDAAEMSFTSTALTQQFMELIWEVVGSQASRAKRARTQYWEDHHGWAGIAGIPPNDKDRLRDKVRSNFPEVHAYFG</sequence>
<comment type="caution">
    <text evidence="2">The sequence shown here is derived from an EMBL/GenBank/DDBJ whole genome shotgun (WGS) entry which is preliminary data.</text>
</comment>
<evidence type="ECO:0000313" key="2">
    <source>
        <dbReference type="EMBL" id="CAE7540654.1"/>
    </source>
</evidence>
<name>A0A812TWM0_9DINO</name>
<keyword evidence="3" id="KW-1185">Reference proteome</keyword>
<evidence type="ECO:0000259" key="1">
    <source>
        <dbReference type="Pfam" id="PF00651"/>
    </source>
</evidence>
<accession>A0A812TWM0</accession>
<feature type="domain" description="BTB" evidence="1">
    <location>
        <begin position="22"/>
        <end position="116"/>
    </location>
</feature>
<dbReference type="InterPro" id="IPR000210">
    <property type="entry name" value="BTB/POZ_dom"/>
</dbReference>
<dbReference type="SUPFAM" id="SSF54695">
    <property type="entry name" value="POZ domain"/>
    <property type="match status" value="1"/>
</dbReference>
<proteinExistence type="predicted"/>
<dbReference type="PANTHER" id="PTHR45774">
    <property type="entry name" value="BTB/POZ DOMAIN-CONTAINING"/>
    <property type="match status" value="1"/>
</dbReference>
<dbReference type="Pfam" id="PF00651">
    <property type="entry name" value="BTB"/>
    <property type="match status" value="1"/>
</dbReference>
<dbReference type="OrthoDB" id="408920at2759"/>
<feature type="non-terminal residue" evidence="2">
    <location>
        <position position="251"/>
    </location>
</feature>
<dbReference type="InterPro" id="IPR011333">
    <property type="entry name" value="SKP1/BTB/POZ_sf"/>
</dbReference>
<dbReference type="AlphaFoldDB" id="A0A812TWM0"/>
<dbReference type="PANTHER" id="PTHR45774:SF3">
    <property type="entry name" value="BTB (POZ) DOMAIN-CONTAINING 2B-RELATED"/>
    <property type="match status" value="1"/>
</dbReference>
<organism evidence="2 3">
    <name type="scientific">Symbiodinium natans</name>
    <dbReference type="NCBI Taxonomy" id="878477"/>
    <lineage>
        <taxon>Eukaryota</taxon>
        <taxon>Sar</taxon>
        <taxon>Alveolata</taxon>
        <taxon>Dinophyceae</taxon>
        <taxon>Suessiales</taxon>
        <taxon>Symbiodiniaceae</taxon>
        <taxon>Symbiodinium</taxon>
    </lineage>
</organism>
<dbReference type="CDD" id="cd18186">
    <property type="entry name" value="BTB_POZ_ZBTB_KLHL-like"/>
    <property type="match status" value="1"/>
</dbReference>
<protein>
    <recommendedName>
        <fullName evidence="1">BTB domain-containing protein</fullName>
    </recommendedName>
</protein>
<dbReference type="Proteomes" id="UP000604046">
    <property type="component" value="Unassembled WGS sequence"/>
</dbReference>
<dbReference type="EMBL" id="CAJNDS010002601">
    <property type="protein sequence ID" value="CAE7540654.1"/>
    <property type="molecule type" value="Genomic_DNA"/>
</dbReference>
<reference evidence="2" key="1">
    <citation type="submission" date="2021-02" db="EMBL/GenBank/DDBJ databases">
        <authorList>
            <person name="Dougan E. K."/>
            <person name="Rhodes N."/>
            <person name="Thang M."/>
            <person name="Chan C."/>
        </authorList>
    </citation>
    <scope>NUCLEOTIDE SEQUENCE</scope>
</reference>
<gene>
    <name evidence="2" type="ORF">SNAT2548_LOCUS30320</name>
</gene>
<evidence type="ECO:0000313" key="3">
    <source>
        <dbReference type="Proteomes" id="UP000604046"/>
    </source>
</evidence>
<dbReference type="Gene3D" id="3.30.710.10">
    <property type="entry name" value="Potassium Channel Kv1.1, Chain A"/>
    <property type="match status" value="1"/>
</dbReference>